<feature type="domain" description="HTH iclR-type" evidence="1">
    <location>
        <begin position="95"/>
        <end position="129"/>
    </location>
</feature>
<proteinExistence type="predicted"/>
<gene>
    <name evidence="2" type="ORF">GCM10009096_04680</name>
</gene>
<accession>A0ABN1A403</accession>
<evidence type="ECO:0000259" key="1">
    <source>
        <dbReference type="Pfam" id="PF09339"/>
    </source>
</evidence>
<organism evidence="2 3">
    <name type="scientific">Parasphingorhabdus litoris</name>
    <dbReference type="NCBI Taxonomy" id="394733"/>
    <lineage>
        <taxon>Bacteria</taxon>
        <taxon>Pseudomonadati</taxon>
        <taxon>Pseudomonadota</taxon>
        <taxon>Alphaproteobacteria</taxon>
        <taxon>Sphingomonadales</taxon>
        <taxon>Sphingomonadaceae</taxon>
        <taxon>Parasphingorhabdus</taxon>
    </lineage>
</organism>
<comment type="caution">
    <text evidence="2">The sequence shown here is derived from an EMBL/GenBank/DDBJ whole genome shotgun (WGS) entry which is preliminary data.</text>
</comment>
<reference evidence="2 3" key="1">
    <citation type="journal article" date="2019" name="Int. J. Syst. Evol. Microbiol.">
        <title>The Global Catalogue of Microorganisms (GCM) 10K type strain sequencing project: providing services to taxonomists for standard genome sequencing and annotation.</title>
        <authorList>
            <consortium name="The Broad Institute Genomics Platform"/>
            <consortium name="The Broad Institute Genome Sequencing Center for Infectious Disease"/>
            <person name="Wu L."/>
            <person name="Ma J."/>
        </authorList>
    </citation>
    <scope>NUCLEOTIDE SEQUENCE [LARGE SCALE GENOMIC DNA]</scope>
    <source>
        <strain evidence="2 3">JCM 14162</strain>
    </source>
</reference>
<keyword evidence="3" id="KW-1185">Reference proteome</keyword>
<dbReference type="Proteomes" id="UP001500713">
    <property type="component" value="Unassembled WGS sequence"/>
</dbReference>
<name>A0ABN1A403_9SPHN</name>
<dbReference type="InterPro" id="IPR005471">
    <property type="entry name" value="Tscrpt_reg_IclR_N"/>
</dbReference>
<sequence length="159" mass="17556">MAKVSAEIAAIKSVLAEVAEQIENLDGMIARPGDAPTSDAFLNNSDVDDVELINRAKTLLEWSRFKAQTLNLGSGLFSDSCWDMCLDIYICDLKDEKITISSIAHSSGIPMTTAMRYINVMTEEGLLEKSSNPSDNRMVFISTSDDCKEKISTILRNLR</sequence>
<dbReference type="RefSeq" id="WP_229953986.1">
    <property type="nucleotide sequence ID" value="NZ_BAAAEM010000002.1"/>
</dbReference>
<protein>
    <recommendedName>
        <fullName evidence="1">HTH iclR-type domain-containing protein</fullName>
    </recommendedName>
</protein>
<dbReference type="Pfam" id="PF09339">
    <property type="entry name" value="HTH_IclR"/>
    <property type="match status" value="1"/>
</dbReference>
<dbReference type="Gene3D" id="1.10.10.10">
    <property type="entry name" value="Winged helix-like DNA-binding domain superfamily/Winged helix DNA-binding domain"/>
    <property type="match status" value="1"/>
</dbReference>
<evidence type="ECO:0000313" key="2">
    <source>
        <dbReference type="EMBL" id="GAA0467023.1"/>
    </source>
</evidence>
<evidence type="ECO:0000313" key="3">
    <source>
        <dbReference type="Proteomes" id="UP001500713"/>
    </source>
</evidence>
<dbReference type="InterPro" id="IPR036390">
    <property type="entry name" value="WH_DNA-bd_sf"/>
</dbReference>
<dbReference type="InterPro" id="IPR036388">
    <property type="entry name" value="WH-like_DNA-bd_sf"/>
</dbReference>
<dbReference type="EMBL" id="BAAAEM010000002">
    <property type="protein sequence ID" value="GAA0467023.1"/>
    <property type="molecule type" value="Genomic_DNA"/>
</dbReference>
<dbReference type="SUPFAM" id="SSF46785">
    <property type="entry name" value="Winged helix' DNA-binding domain"/>
    <property type="match status" value="1"/>
</dbReference>